<keyword evidence="4 5" id="KW-0274">FAD</keyword>
<gene>
    <name evidence="10" type="ORF">SYNPS1DRAFT_30464</name>
</gene>
<dbReference type="InterPro" id="IPR052904">
    <property type="entry name" value="Acyl-CoA_dehydrogenase-like"/>
</dbReference>
<dbReference type="GO" id="GO:0003995">
    <property type="term" value="F:acyl-CoA dehydrogenase activity"/>
    <property type="evidence" value="ECO:0007669"/>
    <property type="project" value="InterPro"/>
</dbReference>
<feature type="domain" description="Acyl-CoA dehydrogenase 11-like C-terminal" evidence="9">
    <location>
        <begin position="479"/>
        <end position="561"/>
    </location>
</feature>
<feature type="domain" description="Acyl-CoA oxidase/dehydrogenase middle" evidence="7">
    <location>
        <begin position="189"/>
        <end position="295"/>
    </location>
</feature>
<evidence type="ECO:0008006" key="12">
    <source>
        <dbReference type="Google" id="ProtNLM"/>
    </source>
</evidence>
<feature type="domain" description="Adaptive response protein AidB N-terminal" evidence="8">
    <location>
        <begin position="70"/>
        <end position="179"/>
    </location>
</feature>
<evidence type="ECO:0000256" key="4">
    <source>
        <dbReference type="ARBA" id="ARBA00022827"/>
    </source>
</evidence>
<dbReference type="InterPro" id="IPR006091">
    <property type="entry name" value="Acyl-CoA_Oxase/DH_mid-dom"/>
</dbReference>
<organism evidence="10 11">
    <name type="scientific">Syncephalis pseudoplumigaleata</name>
    <dbReference type="NCBI Taxonomy" id="1712513"/>
    <lineage>
        <taxon>Eukaryota</taxon>
        <taxon>Fungi</taxon>
        <taxon>Fungi incertae sedis</taxon>
        <taxon>Zoopagomycota</taxon>
        <taxon>Zoopagomycotina</taxon>
        <taxon>Zoopagomycetes</taxon>
        <taxon>Zoopagales</taxon>
        <taxon>Piptocephalidaceae</taxon>
        <taxon>Syncephalis</taxon>
    </lineage>
</organism>
<dbReference type="SUPFAM" id="SSF47203">
    <property type="entry name" value="Acyl-CoA dehydrogenase C-terminal domain-like"/>
    <property type="match status" value="1"/>
</dbReference>
<evidence type="ECO:0000259" key="8">
    <source>
        <dbReference type="Pfam" id="PF18158"/>
    </source>
</evidence>
<dbReference type="OrthoDB" id="10251155at2759"/>
<dbReference type="Pfam" id="PF18158">
    <property type="entry name" value="AidB_N"/>
    <property type="match status" value="1"/>
</dbReference>
<evidence type="ECO:0000259" key="7">
    <source>
        <dbReference type="Pfam" id="PF02770"/>
    </source>
</evidence>
<comment type="similarity">
    <text evidence="2 5">Belongs to the acyl-CoA dehydrogenase family.</text>
</comment>
<proteinExistence type="inferred from homology"/>
<dbReference type="InterPro" id="IPR006089">
    <property type="entry name" value="Acyl-CoA_DH_CS"/>
</dbReference>
<name>A0A4P9YXT6_9FUNG</name>
<sequence>MLPDAPVLGNQFTENRVLRGILQRYVPIDVYASFLPDLERFGGRVVDGGDALLLAWTARLLLALTRPVDIARMGDDAENHPPVLRQFDPWCRRVDELSTSEGWRQLKSVAAEEGLVAIAYERVQNEHSRLYQFAKLLLFAPMSAMFSCPLAMTDGAARVLELSSDDELKRRVLPRLTTRDPSRFWTSGQWMTERPGGSDVSRTETKAEPVDHARNEWHVSGFKWFSSATDADMTLLLARARDPRTHTFREGSRGLSVFFAEMRLPDGKLNGVRIHRLKHKFGTKAVPTAELELERMHARLVGSLHHGVPTIASILNITRMYCAIGVCSQLGIALAMAKEYARIRTAQNKRLADLPLHTRTLADIELTYRAAMQLTFYGVAMLGRVECPGRDTAAARDHQTLFRILAPVIKLWTAKRCVAAISEAMEALGGQGYMEDVLVARCYRDAQVNTIWEGTTNILSLDLLRVIVPNHGDAFLVLSKAIRSMVVSFPQSLAEAAGNVLGALHAIEAYIRANIHERERLEYGARSLAFAVAQTVVGGLLIEHAQHTGAPDDLDAAHRWCLSVPALVGDLALVRPETAEQGEPPSYTWTLIHAG</sequence>
<dbReference type="Pfam" id="PF00441">
    <property type="entry name" value="Acyl-CoA_dh_1"/>
    <property type="match status" value="1"/>
</dbReference>
<evidence type="ECO:0000256" key="3">
    <source>
        <dbReference type="ARBA" id="ARBA00022630"/>
    </source>
</evidence>
<feature type="domain" description="Acyl-CoA dehydrogenase/oxidase C-terminal" evidence="6">
    <location>
        <begin position="306"/>
        <end position="465"/>
    </location>
</feature>
<dbReference type="PANTHER" id="PTHR42707:SF2">
    <property type="entry name" value="ACD11 DEHYDROGENASE"/>
    <property type="match status" value="1"/>
</dbReference>
<keyword evidence="3 5" id="KW-0285">Flavoprotein</keyword>
<evidence type="ECO:0000256" key="2">
    <source>
        <dbReference type="ARBA" id="ARBA00009347"/>
    </source>
</evidence>
<dbReference type="InterPro" id="IPR053998">
    <property type="entry name" value="ACDH-11_C"/>
</dbReference>
<dbReference type="Proteomes" id="UP000278143">
    <property type="component" value="Unassembled WGS sequence"/>
</dbReference>
<dbReference type="Pfam" id="PF02770">
    <property type="entry name" value="Acyl-CoA_dh_M"/>
    <property type="match status" value="1"/>
</dbReference>
<dbReference type="Pfam" id="PF22217">
    <property type="entry name" value="ACDH-11_C"/>
    <property type="match status" value="1"/>
</dbReference>
<reference evidence="11" key="1">
    <citation type="journal article" date="2018" name="Nat. Microbiol.">
        <title>Leveraging single-cell genomics to expand the fungal tree of life.</title>
        <authorList>
            <person name="Ahrendt S.R."/>
            <person name="Quandt C.A."/>
            <person name="Ciobanu D."/>
            <person name="Clum A."/>
            <person name="Salamov A."/>
            <person name="Andreopoulos B."/>
            <person name="Cheng J.F."/>
            <person name="Woyke T."/>
            <person name="Pelin A."/>
            <person name="Henrissat B."/>
            <person name="Reynolds N.K."/>
            <person name="Benny G.L."/>
            <person name="Smith M.E."/>
            <person name="James T.Y."/>
            <person name="Grigoriev I.V."/>
        </authorList>
    </citation>
    <scope>NUCLEOTIDE SEQUENCE [LARGE SCALE GENOMIC DNA]</scope>
    <source>
        <strain evidence="11">Benny S71-1</strain>
    </source>
</reference>
<dbReference type="InterPro" id="IPR036250">
    <property type="entry name" value="AcylCo_DH-like_C"/>
</dbReference>
<accession>A0A4P9YXT6</accession>
<evidence type="ECO:0000256" key="5">
    <source>
        <dbReference type="RuleBase" id="RU362125"/>
    </source>
</evidence>
<protein>
    <recommendedName>
        <fullName evidence="12">Acyl-CoA dehydrogenase/oxidase</fullName>
    </recommendedName>
</protein>
<evidence type="ECO:0000256" key="1">
    <source>
        <dbReference type="ARBA" id="ARBA00001974"/>
    </source>
</evidence>
<keyword evidence="5" id="KW-0560">Oxidoreductase</keyword>
<dbReference type="Gene3D" id="2.40.110.20">
    <property type="match status" value="1"/>
</dbReference>
<dbReference type="Gene3D" id="1.20.140.10">
    <property type="entry name" value="Butyryl-CoA Dehydrogenase, subunit A, domain 3"/>
    <property type="match status" value="1"/>
</dbReference>
<dbReference type="PROSITE" id="PS00073">
    <property type="entry name" value="ACYL_COA_DH_2"/>
    <property type="match status" value="1"/>
</dbReference>
<evidence type="ECO:0000259" key="6">
    <source>
        <dbReference type="Pfam" id="PF00441"/>
    </source>
</evidence>
<dbReference type="InterPro" id="IPR009100">
    <property type="entry name" value="AcylCoA_DH/oxidase_NM_dom_sf"/>
</dbReference>
<evidence type="ECO:0000313" key="11">
    <source>
        <dbReference type="Proteomes" id="UP000278143"/>
    </source>
</evidence>
<dbReference type="AlphaFoldDB" id="A0A4P9YXT6"/>
<dbReference type="SUPFAM" id="SSF56645">
    <property type="entry name" value="Acyl-CoA dehydrogenase NM domain-like"/>
    <property type="match status" value="1"/>
</dbReference>
<evidence type="ECO:0000259" key="9">
    <source>
        <dbReference type="Pfam" id="PF22217"/>
    </source>
</evidence>
<dbReference type="InterPro" id="IPR041504">
    <property type="entry name" value="AidB_N"/>
</dbReference>
<dbReference type="Gene3D" id="6.10.250.600">
    <property type="match status" value="1"/>
</dbReference>
<evidence type="ECO:0000313" key="10">
    <source>
        <dbReference type="EMBL" id="RKP23780.1"/>
    </source>
</evidence>
<dbReference type="EMBL" id="KZ990693">
    <property type="protein sequence ID" value="RKP23780.1"/>
    <property type="molecule type" value="Genomic_DNA"/>
</dbReference>
<dbReference type="InterPro" id="IPR009075">
    <property type="entry name" value="AcylCo_DH/oxidase_C"/>
</dbReference>
<dbReference type="PANTHER" id="PTHR42707">
    <property type="entry name" value="ACYL-COA DEHYDROGENASE"/>
    <property type="match status" value="1"/>
</dbReference>
<comment type="cofactor">
    <cofactor evidence="1 5">
        <name>FAD</name>
        <dbReference type="ChEBI" id="CHEBI:57692"/>
    </cofactor>
</comment>
<keyword evidence="11" id="KW-1185">Reference proteome</keyword>